<evidence type="ECO:0000313" key="5">
    <source>
        <dbReference type="EMBL" id="MTF38990.1"/>
    </source>
</evidence>
<dbReference type="SMART" id="SM00052">
    <property type="entry name" value="EAL"/>
    <property type="match status" value="1"/>
</dbReference>
<name>A0A844GSM8_9CHRO</name>
<dbReference type="CDD" id="cd01949">
    <property type="entry name" value="GGDEF"/>
    <property type="match status" value="1"/>
</dbReference>
<dbReference type="PROSITE" id="PS50883">
    <property type="entry name" value="EAL"/>
    <property type="match status" value="1"/>
</dbReference>
<dbReference type="InterPro" id="IPR043128">
    <property type="entry name" value="Rev_trsase/Diguanyl_cyclase"/>
</dbReference>
<dbReference type="InterPro" id="IPR029787">
    <property type="entry name" value="Nucleotide_cyclase"/>
</dbReference>
<gene>
    <name evidence="5" type="ORF">GGC33_08620</name>
</gene>
<dbReference type="EMBL" id="WMIA01000009">
    <property type="protein sequence ID" value="MTF38990.1"/>
    <property type="molecule type" value="Genomic_DNA"/>
</dbReference>
<accession>A0A844GSM8</accession>
<dbReference type="InterPro" id="IPR029016">
    <property type="entry name" value="GAF-like_dom_sf"/>
</dbReference>
<dbReference type="PROSITE" id="PS50113">
    <property type="entry name" value="PAC"/>
    <property type="match status" value="3"/>
</dbReference>
<dbReference type="SMART" id="SM00091">
    <property type="entry name" value="PAS"/>
    <property type="match status" value="3"/>
</dbReference>
<feature type="domain" description="PAS" evidence="1">
    <location>
        <begin position="591"/>
        <end position="628"/>
    </location>
</feature>
<dbReference type="NCBIfam" id="TIGR00229">
    <property type="entry name" value="sensory_box"/>
    <property type="match status" value="3"/>
</dbReference>
<dbReference type="RefSeq" id="WP_155083783.1">
    <property type="nucleotide sequence ID" value="NZ_WMIA01000009.1"/>
</dbReference>
<evidence type="ECO:0000259" key="2">
    <source>
        <dbReference type="PROSITE" id="PS50113"/>
    </source>
</evidence>
<feature type="domain" description="PAC" evidence="2">
    <location>
        <begin position="231"/>
        <end position="283"/>
    </location>
</feature>
<dbReference type="Gene3D" id="3.20.20.450">
    <property type="entry name" value="EAL domain"/>
    <property type="match status" value="1"/>
</dbReference>
<dbReference type="SMART" id="SM00086">
    <property type="entry name" value="PAC"/>
    <property type="match status" value="3"/>
</dbReference>
<reference evidence="5 6" key="1">
    <citation type="submission" date="2019-11" db="EMBL/GenBank/DDBJ databases">
        <title>Isolation of a new High Light Tolerant Cyanobacteria.</title>
        <authorList>
            <person name="Dobson Z."/>
            <person name="Vaughn N."/>
            <person name="Vaughn M."/>
            <person name="Fromme P."/>
            <person name="Mazor Y."/>
        </authorList>
    </citation>
    <scope>NUCLEOTIDE SEQUENCE [LARGE SCALE GENOMIC DNA]</scope>
    <source>
        <strain evidence="5 6">0216</strain>
    </source>
</reference>
<dbReference type="InterPro" id="IPR001610">
    <property type="entry name" value="PAC"/>
</dbReference>
<dbReference type="SMART" id="SM00267">
    <property type="entry name" value="GGDEF"/>
    <property type="match status" value="1"/>
</dbReference>
<sequence length="1162" mass="134583">MDSKNKEKQERSYNSLTNLYESIYLTGNLDNINLNGETIDKPIALFRRDNFELISGNHLFQEKFVISKSKPRLQDYIQPYTIREILGFSQGNCFLVKPLTNHNYFSGELNSCYSYEFELYNLSLSTVTWKSEKVIAVIFHPLSTHSIIDCATRLSQLSSLISNLPVVVYQCRNDKYWTMDYISKNCWDLTGYEDQYLLNNTSKSYSSLIHPLDRNFVREETESAIASRTHFDLEYRIVSANGNIKWVWEKGKGIYAPTGELLYLVGIIQEITGKRRNEQEKSFLFDLTKVINTANNLETALLHTIQEICQITRWDFAEVWLPNFEGNVYNYSVAWYRKDNPYFDNFPLALADFQQHSYDFSFHFEEGLPGKVWAERKAIWWQNIHRDSHFRRKNYAKQSGLKTALGIPVMVGDEIIAIFVFFTHKSLSINYDLINFLETITSQLGSFLKQKQIETQLRQSQRQLANIVDSSLGVFFRISYNPQWGKDYISQGCVSLTGYTPNELMENDKINLVKITHPLDLQGVLDTIKNSLNKKVIYSIEYRIFTKDNQVKWLWEKGKGIFDESGQLLGIEGIITDIGDRPCTEKLLSQVEDRYRNFFENAVEGIFQTTIDGYYLSANKALAKIYGYDTPIQLIKNLNDIENRLYVQPHRRKQFVQLLEENEVISNFESEVYRSDGTTIWISENARAVRNVKGDLLYYEGTVEDVTKYKLAQEKLHRQAFYDQLTQLPNRSLFMQKLSQCLDKLKQDSTNEYQFSILFLDCDRFKAVNDSLGHGVGDLLLIAIGERLRNCLGEKEIVARLGGDEFTILWDDIDNIKEIINLAEKINNAFKPPFVINKHQLFCGISIGIFFSSSLEKEQYNYLSPPQILQYADTALYKAKSQKRSYYQVFQGDMHNEALAELQLENEIRQGLEAEEFILYYQPIINLTNNQLKGFESLIRWNHPQKGIVTPFHFINLAEQTGLIIPIGLWVLKEGCKQLHKWHNHILNSSDNHKTIPIISINLSSQELNSEKFLPTLDNILKETKVNPEYIKLEITESSPIFQEQSTQYILDAIVDRNIQLWIDDFGTGYSSLSYLHRLPINGLKLDRCFVTDIETNQKKAKMIKAILSLAFDLGVEVIIEGVETEKQLEIIREMGCMWGQGYLFSHPLTPEKAGDILLSSN</sequence>
<evidence type="ECO:0000313" key="6">
    <source>
        <dbReference type="Proteomes" id="UP000437131"/>
    </source>
</evidence>
<dbReference type="Pfam" id="PF13185">
    <property type="entry name" value="GAF_2"/>
    <property type="match status" value="1"/>
</dbReference>
<feature type="domain" description="PAC" evidence="2">
    <location>
        <begin position="666"/>
        <end position="718"/>
    </location>
</feature>
<dbReference type="InterPro" id="IPR052155">
    <property type="entry name" value="Biofilm_reg_signaling"/>
</dbReference>
<dbReference type="Gene3D" id="3.30.450.20">
    <property type="entry name" value="PAS domain"/>
    <property type="match status" value="3"/>
</dbReference>
<dbReference type="InterPro" id="IPR001633">
    <property type="entry name" value="EAL_dom"/>
</dbReference>
<dbReference type="Proteomes" id="UP000437131">
    <property type="component" value="Unassembled WGS sequence"/>
</dbReference>
<feature type="domain" description="PAC" evidence="2">
    <location>
        <begin position="538"/>
        <end position="590"/>
    </location>
</feature>
<dbReference type="CDD" id="cd00130">
    <property type="entry name" value="PAS"/>
    <property type="match status" value="3"/>
</dbReference>
<dbReference type="NCBIfam" id="TIGR00254">
    <property type="entry name" value="GGDEF"/>
    <property type="match status" value="1"/>
</dbReference>
<organism evidence="5 6">
    <name type="scientific">Cyanobacterium aponinum 0216</name>
    <dbReference type="NCBI Taxonomy" id="2676140"/>
    <lineage>
        <taxon>Bacteria</taxon>
        <taxon>Bacillati</taxon>
        <taxon>Cyanobacteriota</taxon>
        <taxon>Cyanophyceae</taxon>
        <taxon>Oscillatoriophycideae</taxon>
        <taxon>Chroococcales</taxon>
        <taxon>Geminocystaceae</taxon>
        <taxon>Cyanobacterium</taxon>
    </lineage>
</organism>
<feature type="domain" description="GGDEF" evidence="4">
    <location>
        <begin position="753"/>
        <end position="892"/>
    </location>
</feature>
<dbReference type="InterPro" id="IPR003018">
    <property type="entry name" value="GAF"/>
</dbReference>
<dbReference type="Pfam" id="PF00563">
    <property type="entry name" value="EAL"/>
    <property type="match status" value="1"/>
</dbReference>
<protein>
    <submittedName>
        <fullName evidence="5">EAL domain-containing protein</fullName>
    </submittedName>
</protein>
<evidence type="ECO:0000259" key="1">
    <source>
        <dbReference type="PROSITE" id="PS50112"/>
    </source>
</evidence>
<comment type="caution">
    <text evidence="5">The sequence shown here is derived from an EMBL/GenBank/DDBJ whole genome shotgun (WGS) entry which is preliminary data.</text>
</comment>
<dbReference type="AlphaFoldDB" id="A0A844GSM8"/>
<dbReference type="SUPFAM" id="SSF55785">
    <property type="entry name" value="PYP-like sensor domain (PAS domain)"/>
    <property type="match status" value="3"/>
</dbReference>
<dbReference type="Gene3D" id="3.30.70.270">
    <property type="match status" value="1"/>
</dbReference>
<dbReference type="Pfam" id="PF08447">
    <property type="entry name" value="PAS_3"/>
    <property type="match status" value="2"/>
</dbReference>
<dbReference type="SMART" id="SM00065">
    <property type="entry name" value="GAF"/>
    <property type="match status" value="1"/>
</dbReference>
<dbReference type="Gene3D" id="3.30.450.40">
    <property type="match status" value="1"/>
</dbReference>
<dbReference type="InterPro" id="IPR013655">
    <property type="entry name" value="PAS_fold_3"/>
</dbReference>
<dbReference type="PROSITE" id="PS50887">
    <property type="entry name" value="GGDEF"/>
    <property type="match status" value="1"/>
</dbReference>
<dbReference type="InterPro" id="IPR035965">
    <property type="entry name" value="PAS-like_dom_sf"/>
</dbReference>
<dbReference type="InterPro" id="IPR035919">
    <property type="entry name" value="EAL_sf"/>
</dbReference>
<dbReference type="InterPro" id="IPR000160">
    <property type="entry name" value="GGDEF_dom"/>
</dbReference>
<dbReference type="SUPFAM" id="SSF141868">
    <property type="entry name" value="EAL domain-like"/>
    <property type="match status" value="1"/>
</dbReference>
<dbReference type="InterPro" id="IPR000014">
    <property type="entry name" value="PAS"/>
</dbReference>
<dbReference type="SUPFAM" id="SSF55073">
    <property type="entry name" value="Nucleotide cyclase"/>
    <property type="match status" value="1"/>
</dbReference>
<feature type="domain" description="PAS" evidence="1">
    <location>
        <begin position="153"/>
        <end position="228"/>
    </location>
</feature>
<feature type="domain" description="EAL" evidence="3">
    <location>
        <begin position="901"/>
        <end position="1162"/>
    </location>
</feature>
<dbReference type="InterPro" id="IPR000700">
    <property type="entry name" value="PAS-assoc_C"/>
</dbReference>
<evidence type="ECO:0000259" key="4">
    <source>
        <dbReference type="PROSITE" id="PS50887"/>
    </source>
</evidence>
<dbReference type="Pfam" id="PF13426">
    <property type="entry name" value="PAS_9"/>
    <property type="match status" value="1"/>
</dbReference>
<dbReference type="Pfam" id="PF00990">
    <property type="entry name" value="GGDEF"/>
    <property type="match status" value="1"/>
</dbReference>
<proteinExistence type="predicted"/>
<dbReference type="SUPFAM" id="SSF55781">
    <property type="entry name" value="GAF domain-like"/>
    <property type="match status" value="1"/>
</dbReference>
<feature type="domain" description="PAS" evidence="1">
    <location>
        <begin position="460"/>
        <end position="535"/>
    </location>
</feature>
<dbReference type="PANTHER" id="PTHR44757:SF2">
    <property type="entry name" value="BIOFILM ARCHITECTURE MAINTENANCE PROTEIN MBAA"/>
    <property type="match status" value="1"/>
</dbReference>
<dbReference type="PANTHER" id="PTHR44757">
    <property type="entry name" value="DIGUANYLATE CYCLASE DGCP"/>
    <property type="match status" value="1"/>
</dbReference>
<dbReference type="CDD" id="cd01948">
    <property type="entry name" value="EAL"/>
    <property type="match status" value="1"/>
</dbReference>
<dbReference type="PROSITE" id="PS50112">
    <property type="entry name" value="PAS"/>
    <property type="match status" value="3"/>
</dbReference>
<evidence type="ECO:0000259" key="3">
    <source>
        <dbReference type="PROSITE" id="PS50883"/>
    </source>
</evidence>